<dbReference type="Proteomes" id="UP000886501">
    <property type="component" value="Unassembled WGS sequence"/>
</dbReference>
<keyword evidence="2" id="KW-1185">Reference proteome</keyword>
<evidence type="ECO:0000313" key="1">
    <source>
        <dbReference type="EMBL" id="KAF9647160.1"/>
    </source>
</evidence>
<proteinExistence type="predicted"/>
<gene>
    <name evidence="1" type="ORF">BDM02DRAFT_2810071</name>
</gene>
<organism evidence="1 2">
    <name type="scientific">Thelephora ganbajun</name>
    <name type="common">Ganba fungus</name>
    <dbReference type="NCBI Taxonomy" id="370292"/>
    <lineage>
        <taxon>Eukaryota</taxon>
        <taxon>Fungi</taxon>
        <taxon>Dikarya</taxon>
        <taxon>Basidiomycota</taxon>
        <taxon>Agaricomycotina</taxon>
        <taxon>Agaricomycetes</taxon>
        <taxon>Thelephorales</taxon>
        <taxon>Thelephoraceae</taxon>
        <taxon>Thelephora</taxon>
    </lineage>
</organism>
<sequence>MVGANYTGGRRNAAKARSKDTAARLQRGHFSKQRLGIITDALRSRRPDHQSLSRALPSAVADNPNLTSNHPSGSLISPSRYSTCTQVATVYDISFAHAKRHLAQNQPQPRQSTQQDLHLHRNDDPSPPQPERPRLDPSVRNHSPVVTSAESSTSLALTGKGEPDPTSSPQTSLLATASTTISSCATSPSPSRSIPQLSYHPEPAFRRAALPDKQPTPVTEVPSKRRPKILDLIDISNPFIFAFRIPNLSPSLITALVIILVPQN</sequence>
<reference evidence="1" key="1">
    <citation type="submission" date="2019-10" db="EMBL/GenBank/DDBJ databases">
        <authorList>
            <consortium name="DOE Joint Genome Institute"/>
            <person name="Kuo A."/>
            <person name="Miyauchi S."/>
            <person name="Kiss E."/>
            <person name="Drula E."/>
            <person name="Kohler A."/>
            <person name="Sanchez-Garcia M."/>
            <person name="Andreopoulos B."/>
            <person name="Barry K.W."/>
            <person name="Bonito G."/>
            <person name="Buee M."/>
            <person name="Carver A."/>
            <person name="Chen C."/>
            <person name="Cichocki N."/>
            <person name="Clum A."/>
            <person name="Culley D."/>
            <person name="Crous P.W."/>
            <person name="Fauchery L."/>
            <person name="Girlanda M."/>
            <person name="Hayes R."/>
            <person name="Keri Z."/>
            <person name="Labutti K."/>
            <person name="Lipzen A."/>
            <person name="Lombard V."/>
            <person name="Magnuson J."/>
            <person name="Maillard F."/>
            <person name="Morin E."/>
            <person name="Murat C."/>
            <person name="Nolan M."/>
            <person name="Ohm R."/>
            <person name="Pangilinan J."/>
            <person name="Pereira M."/>
            <person name="Perotto S."/>
            <person name="Peter M."/>
            <person name="Riley R."/>
            <person name="Sitrit Y."/>
            <person name="Stielow B."/>
            <person name="Szollosi G."/>
            <person name="Zifcakova L."/>
            <person name="Stursova M."/>
            <person name="Spatafora J.W."/>
            <person name="Tedersoo L."/>
            <person name="Vaario L.-M."/>
            <person name="Yamada A."/>
            <person name="Yan M."/>
            <person name="Wang P."/>
            <person name="Xu J."/>
            <person name="Bruns T."/>
            <person name="Baldrian P."/>
            <person name="Vilgalys R."/>
            <person name="Henrissat B."/>
            <person name="Grigoriev I.V."/>
            <person name="Hibbett D."/>
            <person name="Nagy L.G."/>
            <person name="Martin F.M."/>
        </authorList>
    </citation>
    <scope>NUCLEOTIDE SEQUENCE</scope>
    <source>
        <strain evidence="1">P2</strain>
    </source>
</reference>
<name>A0ACB6ZCP0_THEGA</name>
<protein>
    <submittedName>
        <fullName evidence="1">Uncharacterized protein</fullName>
    </submittedName>
</protein>
<accession>A0ACB6ZCP0</accession>
<dbReference type="EMBL" id="MU118040">
    <property type="protein sequence ID" value="KAF9647160.1"/>
    <property type="molecule type" value="Genomic_DNA"/>
</dbReference>
<reference evidence="1" key="2">
    <citation type="journal article" date="2020" name="Nat. Commun.">
        <title>Large-scale genome sequencing of mycorrhizal fungi provides insights into the early evolution of symbiotic traits.</title>
        <authorList>
            <person name="Miyauchi S."/>
            <person name="Kiss E."/>
            <person name="Kuo A."/>
            <person name="Drula E."/>
            <person name="Kohler A."/>
            <person name="Sanchez-Garcia M."/>
            <person name="Morin E."/>
            <person name="Andreopoulos B."/>
            <person name="Barry K.W."/>
            <person name="Bonito G."/>
            <person name="Buee M."/>
            <person name="Carver A."/>
            <person name="Chen C."/>
            <person name="Cichocki N."/>
            <person name="Clum A."/>
            <person name="Culley D."/>
            <person name="Crous P.W."/>
            <person name="Fauchery L."/>
            <person name="Girlanda M."/>
            <person name="Hayes R.D."/>
            <person name="Keri Z."/>
            <person name="LaButti K."/>
            <person name="Lipzen A."/>
            <person name="Lombard V."/>
            <person name="Magnuson J."/>
            <person name="Maillard F."/>
            <person name="Murat C."/>
            <person name="Nolan M."/>
            <person name="Ohm R.A."/>
            <person name="Pangilinan J."/>
            <person name="Pereira M.F."/>
            <person name="Perotto S."/>
            <person name="Peter M."/>
            <person name="Pfister S."/>
            <person name="Riley R."/>
            <person name="Sitrit Y."/>
            <person name="Stielow J.B."/>
            <person name="Szollosi G."/>
            <person name="Zifcakova L."/>
            <person name="Stursova M."/>
            <person name="Spatafora J.W."/>
            <person name="Tedersoo L."/>
            <person name="Vaario L.M."/>
            <person name="Yamada A."/>
            <person name="Yan M."/>
            <person name="Wang P."/>
            <person name="Xu J."/>
            <person name="Bruns T."/>
            <person name="Baldrian P."/>
            <person name="Vilgalys R."/>
            <person name="Dunand C."/>
            <person name="Henrissat B."/>
            <person name="Grigoriev I.V."/>
            <person name="Hibbett D."/>
            <person name="Nagy L.G."/>
            <person name="Martin F.M."/>
        </authorList>
    </citation>
    <scope>NUCLEOTIDE SEQUENCE</scope>
    <source>
        <strain evidence="1">P2</strain>
    </source>
</reference>
<evidence type="ECO:0000313" key="2">
    <source>
        <dbReference type="Proteomes" id="UP000886501"/>
    </source>
</evidence>
<comment type="caution">
    <text evidence="1">The sequence shown here is derived from an EMBL/GenBank/DDBJ whole genome shotgun (WGS) entry which is preliminary data.</text>
</comment>